<dbReference type="GO" id="GO:0008757">
    <property type="term" value="F:S-adenosylmethionine-dependent methyltransferase activity"/>
    <property type="evidence" value="ECO:0007669"/>
    <property type="project" value="InterPro"/>
</dbReference>
<sequence length="764" mass="85644">MNILQQTAPDASPVISLLLPTKDRHEMLVRMLASMEKAAGRIPWEARVLYAGEDVAQKAAALRQRFPQVQVYDQEEHFSPGRPSWPSMMQFLLRQTDAPWFMYASDDIVFAPDAVLLALKALQDRQGLAAGVAMGYRNVHAAQPEWEQYGVDLTLGDQVLVNYGLLSTPLVKSLGGFSDAYRFYCADGDICLRILQAGYEIVACPEAHVLHDNVLDVSKQNNNNLAEQDIAAYRAAWTGSYYDVQRVKRLFAADADSEPLMPRGRALAPEQQTDGSLLIPAESDALWALHQAGLYRAGTPLRLHLGCGETHLEGYVNIDYPQDRHAVMRTKADICAEIKQLRFPDNSVDEIRLHHVFEHFNRVEALGLLVRWHRWLRTGGVLHIETPDLEGSARTVLSDVPLKEKTAAVRHLAGDQTETWAYHIDHWFPQRFQTTLSHLGYGELRITADRWKKPPYLANVTAVAVKQADIPLEKLLQAADELLWLSTVAPAEIPTYEVWKKQLREFMAYRPVHPAAGQPAQQQTAGTVLPPLCAAPLKDIHDFNQRGRDRWMAAKAAAVPDGARVLDVGAGTCPYRPLFSHCRYVAHDFKEYQGEKLGGGTDYGDIDLVGDITAIPAPDASFDVVLCTEVLEHVPDPAAALREMVRLLRPGGRLLLTAPLGSGLHQEPFHYYGGFTRHFYEKFLPPLGIRITELRPNGGFFRHLAQECARVSWLLDKKPEFADGRAEELRAFFGEMLPRYLAGMDDRYMLEDFTVGYFVEGVKA</sequence>
<feature type="domain" description="Methyltransferase type 11" evidence="1">
    <location>
        <begin position="317"/>
        <end position="383"/>
    </location>
</feature>
<dbReference type="Proteomes" id="UP000002710">
    <property type="component" value="Chromosome"/>
</dbReference>
<dbReference type="PANTHER" id="PTHR43591">
    <property type="entry name" value="METHYLTRANSFERASE"/>
    <property type="match status" value="1"/>
</dbReference>
<evidence type="ECO:0000259" key="1">
    <source>
        <dbReference type="Pfam" id="PF08241"/>
    </source>
</evidence>
<dbReference type="Pfam" id="PF08241">
    <property type="entry name" value="Methyltransf_11"/>
    <property type="match status" value="2"/>
</dbReference>
<evidence type="ECO:0000313" key="3">
    <source>
        <dbReference type="Proteomes" id="UP000002710"/>
    </source>
</evidence>
<proteinExistence type="predicted"/>
<dbReference type="InterPro" id="IPR013216">
    <property type="entry name" value="Methyltransf_11"/>
</dbReference>
<keyword evidence="3" id="KW-1185">Reference proteome</keyword>
<dbReference type="Gene3D" id="3.40.50.150">
    <property type="entry name" value="Vaccinia Virus protein VP39"/>
    <property type="match status" value="2"/>
</dbReference>
<reference evidence="2 3" key="1">
    <citation type="journal article" date="2011" name="J. Bacteriol.">
        <title>Complete genome sequence and updated annotation of Desulfovibrio alaskensis G20.</title>
        <authorList>
            <person name="Hauser L.J."/>
            <person name="Land M.L."/>
            <person name="Brown S.D."/>
            <person name="Larimer F."/>
            <person name="Keller K.L."/>
            <person name="Rapp-Giles B.J."/>
            <person name="Price M.N."/>
            <person name="Lin M."/>
            <person name="Bruce D.C."/>
            <person name="Detter J.C."/>
            <person name="Tapia R."/>
            <person name="Han C.S."/>
            <person name="Goodwin L.A."/>
            <person name="Cheng J.F."/>
            <person name="Pitluck S."/>
            <person name="Copeland A."/>
            <person name="Lucas S."/>
            <person name="Nolan M."/>
            <person name="Lapidus A.L."/>
            <person name="Palumbo A.V."/>
            <person name="Wall J.D."/>
        </authorList>
    </citation>
    <scope>NUCLEOTIDE SEQUENCE [LARGE SCALE GENOMIC DNA]</scope>
    <source>
        <strain evidence="3">ATCC BAA 1058 / DSM 17464 / G20</strain>
    </source>
</reference>
<organism evidence="2 3">
    <name type="scientific">Oleidesulfovibrio alaskensis (strain ATCC BAA-1058 / DSM 17464 / G20)</name>
    <name type="common">Desulfovibrio alaskensis</name>
    <dbReference type="NCBI Taxonomy" id="207559"/>
    <lineage>
        <taxon>Bacteria</taxon>
        <taxon>Pseudomonadati</taxon>
        <taxon>Thermodesulfobacteriota</taxon>
        <taxon>Desulfovibrionia</taxon>
        <taxon>Desulfovibrionales</taxon>
        <taxon>Desulfovibrionaceae</taxon>
        <taxon>Oleidesulfovibrio</taxon>
    </lineage>
</organism>
<dbReference type="eggNOG" id="COG1216">
    <property type="taxonomic scope" value="Bacteria"/>
</dbReference>
<dbReference type="EMBL" id="CP000112">
    <property type="protein sequence ID" value="ABB37230.1"/>
    <property type="molecule type" value="Genomic_DNA"/>
</dbReference>
<dbReference type="GO" id="GO:0032259">
    <property type="term" value="P:methylation"/>
    <property type="evidence" value="ECO:0007669"/>
    <property type="project" value="UniProtKB-KW"/>
</dbReference>
<dbReference type="RefSeq" id="WP_011366562.1">
    <property type="nucleotide sequence ID" value="NC_007519.1"/>
</dbReference>
<dbReference type="HOGENOM" id="CLU_365134_0_0_7"/>
<name>Q316B6_OLEA2</name>
<dbReference type="Gene3D" id="3.90.550.10">
    <property type="entry name" value="Spore Coat Polysaccharide Biosynthesis Protein SpsA, Chain A"/>
    <property type="match status" value="1"/>
</dbReference>
<evidence type="ECO:0000313" key="2">
    <source>
        <dbReference type="EMBL" id="ABB37230.1"/>
    </source>
</evidence>
<dbReference type="KEGG" id="dde:Dde_0429"/>
<dbReference type="STRING" id="207559.Dde_0429"/>
<gene>
    <name evidence="2" type="ordered locus">Dde_0429</name>
</gene>
<feature type="domain" description="Methyltransferase type 11" evidence="1">
    <location>
        <begin position="566"/>
        <end position="655"/>
    </location>
</feature>
<dbReference type="InterPro" id="IPR029063">
    <property type="entry name" value="SAM-dependent_MTases_sf"/>
</dbReference>
<dbReference type="SUPFAM" id="SSF53335">
    <property type="entry name" value="S-adenosyl-L-methionine-dependent methyltransferases"/>
    <property type="match status" value="2"/>
</dbReference>
<keyword evidence="2" id="KW-0489">Methyltransferase</keyword>
<dbReference type="InterPro" id="IPR029044">
    <property type="entry name" value="Nucleotide-diphossugar_trans"/>
</dbReference>
<protein>
    <submittedName>
        <fullName evidence="2">Methyltransferase type 11</fullName>
    </submittedName>
</protein>
<keyword evidence="2" id="KW-0808">Transferase</keyword>
<dbReference type="eggNOG" id="COG2226">
    <property type="taxonomic scope" value="Bacteria"/>
</dbReference>
<dbReference type="AlphaFoldDB" id="Q316B6"/>
<dbReference type="eggNOG" id="COG4627">
    <property type="taxonomic scope" value="Bacteria"/>
</dbReference>
<accession>Q316B6</accession>
<dbReference type="SUPFAM" id="SSF53448">
    <property type="entry name" value="Nucleotide-diphospho-sugar transferases"/>
    <property type="match status" value="1"/>
</dbReference>